<organism evidence="8 9">
    <name type="scientific">Ideonella aquatica</name>
    <dbReference type="NCBI Taxonomy" id="2824119"/>
    <lineage>
        <taxon>Bacteria</taxon>
        <taxon>Pseudomonadati</taxon>
        <taxon>Pseudomonadota</taxon>
        <taxon>Betaproteobacteria</taxon>
        <taxon>Burkholderiales</taxon>
        <taxon>Sphaerotilaceae</taxon>
        <taxon>Ideonella</taxon>
    </lineage>
</organism>
<dbReference type="InterPro" id="IPR036249">
    <property type="entry name" value="Thioredoxin-like_sf"/>
</dbReference>
<keyword evidence="4" id="KW-0479">Metal-binding</keyword>
<dbReference type="GO" id="GO:0010181">
    <property type="term" value="F:FMN binding"/>
    <property type="evidence" value="ECO:0007669"/>
    <property type="project" value="InterPro"/>
</dbReference>
<dbReference type="Pfam" id="PF10589">
    <property type="entry name" value="NADH_4Fe-4S"/>
    <property type="match status" value="1"/>
</dbReference>
<evidence type="ECO:0000256" key="2">
    <source>
        <dbReference type="ARBA" id="ARBA00007523"/>
    </source>
</evidence>
<dbReference type="SMART" id="SM00928">
    <property type="entry name" value="NADH_4Fe-4S"/>
    <property type="match status" value="1"/>
</dbReference>
<dbReference type="AlphaFoldDB" id="A0A940YIP1"/>
<dbReference type="Pfam" id="PF01512">
    <property type="entry name" value="Complex1_51K"/>
    <property type="match status" value="1"/>
</dbReference>
<dbReference type="PROSITE" id="PS00645">
    <property type="entry name" value="COMPLEX1_51K_2"/>
    <property type="match status" value="1"/>
</dbReference>
<protein>
    <submittedName>
        <fullName evidence="8">NAD(P)H-dependent oxidoreductase subunit E</fullName>
    </submittedName>
</protein>
<dbReference type="InterPro" id="IPR037207">
    <property type="entry name" value="Nuop51_4Fe4S-bd_sf"/>
</dbReference>
<evidence type="ECO:0000256" key="5">
    <source>
        <dbReference type="ARBA" id="ARBA00023004"/>
    </source>
</evidence>
<dbReference type="SUPFAM" id="SSF142984">
    <property type="entry name" value="Nqo1 middle domain-like"/>
    <property type="match status" value="1"/>
</dbReference>
<comment type="similarity">
    <text evidence="2">Belongs to the complex I 51 kDa subunit family.</text>
</comment>
<reference evidence="8" key="1">
    <citation type="submission" date="2021-04" db="EMBL/GenBank/DDBJ databases">
        <title>The genome sequence of Ideonella sp. 4Y11.</title>
        <authorList>
            <person name="Liu Y."/>
        </authorList>
    </citation>
    <scope>NUCLEOTIDE SEQUENCE</scope>
    <source>
        <strain evidence="8">4Y11</strain>
    </source>
</reference>
<dbReference type="Pfam" id="PF10531">
    <property type="entry name" value="SLBB"/>
    <property type="match status" value="1"/>
</dbReference>
<evidence type="ECO:0000256" key="3">
    <source>
        <dbReference type="ARBA" id="ARBA00022485"/>
    </source>
</evidence>
<dbReference type="PANTHER" id="PTHR43578">
    <property type="entry name" value="NADH-QUINONE OXIDOREDUCTASE SUBUNIT F"/>
    <property type="match status" value="1"/>
</dbReference>
<feature type="domain" description="NADH-ubiquinone oxidoreductase 51kDa subunit iron-sulphur binding" evidence="7">
    <location>
        <begin position="467"/>
        <end position="512"/>
    </location>
</feature>
<dbReference type="Gene3D" id="3.40.30.10">
    <property type="entry name" value="Glutaredoxin"/>
    <property type="match status" value="1"/>
</dbReference>
<dbReference type="InterPro" id="IPR011538">
    <property type="entry name" value="Nuo51_FMN-bd"/>
</dbReference>
<dbReference type="Gene3D" id="1.10.10.1590">
    <property type="entry name" value="NADH-quinone oxidoreductase subunit E"/>
    <property type="match status" value="1"/>
</dbReference>
<dbReference type="RefSeq" id="WP_210800181.1">
    <property type="nucleotide sequence ID" value="NZ_JAGQDE010000002.1"/>
</dbReference>
<dbReference type="Pfam" id="PF01257">
    <property type="entry name" value="2Fe-2S_thioredx"/>
    <property type="match status" value="1"/>
</dbReference>
<keyword evidence="5" id="KW-0408">Iron</keyword>
<evidence type="ECO:0000256" key="4">
    <source>
        <dbReference type="ARBA" id="ARBA00022723"/>
    </source>
</evidence>
<dbReference type="PROSITE" id="PS00644">
    <property type="entry name" value="COMPLEX1_51K_1"/>
    <property type="match status" value="1"/>
</dbReference>
<comment type="caution">
    <text evidence="8">The sequence shown here is derived from an EMBL/GenBank/DDBJ whole genome shotgun (WGS) entry which is preliminary data.</text>
</comment>
<dbReference type="InterPro" id="IPR001949">
    <property type="entry name" value="NADH-UbQ_OxRdtase_51kDa_CS"/>
</dbReference>
<dbReference type="EMBL" id="JAGQDE010000002">
    <property type="protein sequence ID" value="MBQ0957772.1"/>
    <property type="molecule type" value="Genomic_DNA"/>
</dbReference>
<evidence type="ECO:0000256" key="1">
    <source>
        <dbReference type="ARBA" id="ARBA00001917"/>
    </source>
</evidence>
<dbReference type="GO" id="GO:0051539">
    <property type="term" value="F:4 iron, 4 sulfur cluster binding"/>
    <property type="evidence" value="ECO:0007669"/>
    <property type="project" value="UniProtKB-KW"/>
</dbReference>
<comment type="cofactor">
    <cofactor evidence="1">
        <name>FMN</name>
        <dbReference type="ChEBI" id="CHEBI:58210"/>
    </cofactor>
</comment>
<dbReference type="SUPFAM" id="SSF142019">
    <property type="entry name" value="Nqo1 FMN-binding domain-like"/>
    <property type="match status" value="1"/>
</dbReference>
<dbReference type="SUPFAM" id="SSF140490">
    <property type="entry name" value="Nqo1C-terminal domain-like"/>
    <property type="match status" value="1"/>
</dbReference>
<accession>A0A940YIP1</accession>
<dbReference type="InterPro" id="IPR019575">
    <property type="entry name" value="Nuop51_4Fe4S-bd"/>
</dbReference>
<dbReference type="Gene3D" id="3.40.50.11540">
    <property type="entry name" value="NADH-ubiquinone oxidoreductase 51kDa subunit"/>
    <property type="match status" value="1"/>
</dbReference>
<dbReference type="GO" id="GO:0008137">
    <property type="term" value="F:NADH dehydrogenase (ubiquinone) activity"/>
    <property type="evidence" value="ECO:0007669"/>
    <property type="project" value="InterPro"/>
</dbReference>
<keyword evidence="3" id="KW-0004">4Fe-4S</keyword>
<gene>
    <name evidence="8" type="ORF">KAK06_02270</name>
</gene>
<dbReference type="InterPro" id="IPR019554">
    <property type="entry name" value="Soluble_ligand-bd"/>
</dbReference>
<dbReference type="InterPro" id="IPR037225">
    <property type="entry name" value="Nuo51_FMN-bd_sf"/>
</dbReference>
<dbReference type="SUPFAM" id="SSF52833">
    <property type="entry name" value="Thioredoxin-like"/>
    <property type="match status" value="1"/>
</dbReference>
<dbReference type="GO" id="GO:0046872">
    <property type="term" value="F:metal ion binding"/>
    <property type="evidence" value="ECO:0007669"/>
    <property type="project" value="UniProtKB-KW"/>
</dbReference>
<dbReference type="Gene3D" id="1.20.1440.230">
    <property type="entry name" value="NADH-ubiquinone oxidoreductase 51kDa subunit, iron-sulphur binding domain"/>
    <property type="match status" value="1"/>
</dbReference>
<proteinExistence type="inferred from homology"/>
<dbReference type="Gene3D" id="3.10.20.600">
    <property type="match status" value="1"/>
</dbReference>
<dbReference type="InterPro" id="IPR041921">
    <property type="entry name" value="NuoE_N"/>
</dbReference>
<keyword evidence="6" id="KW-0411">Iron-sulfur</keyword>
<keyword evidence="9" id="KW-1185">Reference proteome</keyword>
<name>A0A940YIP1_9BURK</name>
<dbReference type="PANTHER" id="PTHR43578:SF3">
    <property type="entry name" value="NADH-QUINONE OXIDOREDUCTASE SUBUNIT F"/>
    <property type="match status" value="1"/>
</dbReference>
<dbReference type="Proteomes" id="UP000678374">
    <property type="component" value="Unassembled WGS sequence"/>
</dbReference>
<evidence type="ECO:0000259" key="7">
    <source>
        <dbReference type="SMART" id="SM00928"/>
    </source>
</evidence>
<evidence type="ECO:0000313" key="8">
    <source>
        <dbReference type="EMBL" id="MBQ0957772.1"/>
    </source>
</evidence>
<evidence type="ECO:0000313" key="9">
    <source>
        <dbReference type="Proteomes" id="UP000678374"/>
    </source>
</evidence>
<evidence type="ECO:0000256" key="6">
    <source>
        <dbReference type="ARBA" id="ARBA00023014"/>
    </source>
</evidence>
<sequence>MSTSITDLLLRHGHRRDRLVQLLHEAQALQGWLPRPALAELAAGLGLSPAVVEGVAGFYRYFHLQPVGRYHLLFSDNVTDRHAGSRALAADLCRRLWLEPGRTSEDGLARVGFTSCTGLGDQGPALLLNQQQVITRLDGGRVAEIAELVRAQVPVADWPTDWFTVEPGVRRPGVLLNAPASQGEAIAATRARGNAAALDELQASGLRGRGGAGYPTHAKWRACLAAPLTAEQTRVVVCNADEGEPGTFKDRALLMLQPDAVIEGMGVAAEVLGARRGFIYLRAEYRFLLEGLQAVLAERRAAGLLGPHFDIEIHLGAGAYVCGEESALIESLEGKRGTPRIRPPFPVERGYLGQPTVVNNVETFAAVAWIARHGAAAWAAMGTPESRGSKLHSVSGDVSRPGVYELPFGTPLAELLREAGAHDVQAVQLGGPSGLLLAPPDFERRLGFEDLPTAGALMVFNRSRDLLEVVRGFAQFFAHESCGFCTPCRVGTELVVRRLDKLHAGHGSPFDEAELRDLEALMHGTTHCGLGASATNPLRDLLQRFPEALCSRSPHAHFVPGFDLDAELASARAATGRDDTHAHLDQVPR</sequence>